<evidence type="ECO:0000313" key="1">
    <source>
        <dbReference type="EMBL" id="SDG21038.1"/>
    </source>
</evidence>
<dbReference type="STRING" id="104663.SAMN04488121_103830"/>
<dbReference type="EMBL" id="FNBN01000003">
    <property type="protein sequence ID" value="SDG21038.1"/>
    <property type="molecule type" value="Genomic_DNA"/>
</dbReference>
<dbReference type="OrthoDB" id="1341964at2"/>
<gene>
    <name evidence="1" type="ORF">SAMN04488121_103830</name>
</gene>
<dbReference type="Proteomes" id="UP000199045">
    <property type="component" value="Unassembled WGS sequence"/>
</dbReference>
<proteinExistence type="predicted"/>
<dbReference type="AlphaFoldDB" id="A0A1G7SDC9"/>
<protein>
    <submittedName>
        <fullName evidence="1">Uncharacterized protein</fullName>
    </submittedName>
</protein>
<sequence>MKNAKRLFAIATLCALLPSCRFLIEKPSREEAIAAIQLHNPDTAWARIRTKDSSLVDSLYLPILVNNGMVQLNKKATDSTGQLIFFTPEARPFFFPTPENERVDGVQRVLLGYPFFVSLLKVEATSEPDKAYVNYVVEYRHLTPFAAISKKLKEGTRDTFSQYIYKYGGVWQGDKSRKKP</sequence>
<organism evidence="1 2">
    <name type="scientific">Chitinophaga filiformis</name>
    <name type="common">Myxococcus filiformis</name>
    <name type="synonym">Flexibacter filiformis</name>
    <dbReference type="NCBI Taxonomy" id="104663"/>
    <lineage>
        <taxon>Bacteria</taxon>
        <taxon>Pseudomonadati</taxon>
        <taxon>Bacteroidota</taxon>
        <taxon>Chitinophagia</taxon>
        <taxon>Chitinophagales</taxon>
        <taxon>Chitinophagaceae</taxon>
        <taxon>Chitinophaga</taxon>
    </lineage>
</organism>
<reference evidence="1 2" key="1">
    <citation type="submission" date="2016-10" db="EMBL/GenBank/DDBJ databases">
        <authorList>
            <person name="de Groot N.N."/>
        </authorList>
    </citation>
    <scope>NUCLEOTIDE SEQUENCE [LARGE SCALE GENOMIC DNA]</scope>
    <source>
        <strain evidence="1 2">DSM 527</strain>
    </source>
</reference>
<evidence type="ECO:0000313" key="2">
    <source>
        <dbReference type="Proteomes" id="UP000199045"/>
    </source>
</evidence>
<name>A0A1G7SDC9_CHIFI</name>
<dbReference type="RefSeq" id="WP_089833670.1">
    <property type="nucleotide sequence ID" value="NZ_FNBN01000003.1"/>
</dbReference>
<accession>A0A1G7SDC9</accession>